<feature type="chain" id="PRO_5031076381" evidence="1">
    <location>
        <begin position="26"/>
        <end position="168"/>
    </location>
</feature>
<gene>
    <name evidence="3" type="ORF">H4O09_04690</name>
</gene>
<feature type="domain" description="DUF4189" evidence="2">
    <location>
        <begin position="57"/>
        <end position="158"/>
    </location>
</feature>
<accession>A0A7W3UZP1</accession>
<protein>
    <submittedName>
        <fullName evidence="3">DUF4189 domain-containing protein</fullName>
    </submittedName>
</protein>
<sequence length="168" mass="17971">MRRIVFTVSLAMSFSVLVMPVVASAQTACPGGATAGSRLCGPDGAPQNFQVVRYDAHGAVAYSTSSDLFYYTTGANSGGMPSVRADAMTQCLQDGNQDCNLLGTWTNSCATFATVLVDGAKQPLFTTGSNSRKSRRTAKAECERLAPGEKCRVRKTECIFFRTDLVPY</sequence>
<dbReference type="EMBL" id="JACIUV010000002">
    <property type="protein sequence ID" value="MBB1116362.1"/>
    <property type="molecule type" value="Genomic_DNA"/>
</dbReference>
<keyword evidence="1" id="KW-0732">Signal</keyword>
<comment type="caution">
    <text evidence="3">The sequence shown here is derived from an EMBL/GenBank/DDBJ whole genome shotgun (WGS) entry which is preliminary data.</text>
</comment>
<evidence type="ECO:0000259" key="2">
    <source>
        <dbReference type="Pfam" id="PF13827"/>
    </source>
</evidence>
<evidence type="ECO:0000313" key="3">
    <source>
        <dbReference type="EMBL" id="MBB1116362.1"/>
    </source>
</evidence>
<name>A0A7W3UZP1_9GAMM</name>
<dbReference type="InterPro" id="IPR025240">
    <property type="entry name" value="DUF4189"/>
</dbReference>
<organism evidence="3 4">
    <name type="scientific">Stenotrophomonas koreensis</name>
    <dbReference type="NCBI Taxonomy" id="266128"/>
    <lineage>
        <taxon>Bacteria</taxon>
        <taxon>Pseudomonadati</taxon>
        <taxon>Pseudomonadota</taxon>
        <taxon>Gammaproteobacteria</taxon>
        <taxon>Lysobacterales</taxon>
        <taxon>Lysobacteraceae</taxon>
        <taxon>Stenotrophomonas</taxon>
    </lineage>
</organism>
<evidence type="ECO:0000256" key="1">
    <source>
        <dbReference type="SAM" id="SignalP"/>
    </source>
</evidence>
<proteinExistence type="predicted"/>
<dbReference type="AlphaFoldDB" id="A0A7W3UZP1"/>
<evidence type="ECO:0000313" key="4">
    <source>
        <dbReference type="Proteomes" id="UP000550609"/>
    </source>
</evidence>
<dbReference type="Pfam" id="PF13827">
    <property type="entry name" value="DUF4189"/>
    <property type="match status" value="1"/>
</dbReference>
<reference evidence="3 4" key="1">
    <citation type="submission" date="2020-08" db="EMBL/GenBank/DDBJ databases">
        <title>Stenotrophomonas sp. W1S232.</title>
        <authorList>
            <person name="Deng Y."/>
        </authorList>
    </citation>
    <scope>NUCLEOTIDE SEQUENCE [LARGE SCALE GENOMIC DNA]</scope>
    <source>
        <strain evidence="3 4">W1S232</strain>
    </source>
</reference>
<feature type="signal peptide" evidence="1">
    <location>
        <begin position="1"/>
        <end position="25"/>
    </location>
</feature>
<dbReference type="Proteomes" id="UP000550609">
    <property type="component" value="Unassembled WGS sequence"/>
</dbReference>